<evidence type="ECO:0000256" key="1">
    <source>
        <dbReference type="ARBA" id="ARBA00022679"/>
    </source>
</evidence>
<evidence type="ECO:0000259" key="3">
    <source>
        <dbReference type="PROSITE" id="PS51186"/>
    </source>
</evidence>
<keyword evidence="2" id="KW-0012">Acyltransferase</keyword>
<dbReference type="RefSeq" id="WP_184026023.1">
    <property type="nucleotide sequence ID" value="NZ_JACHFN010000002.1"/>
</dbReference>
<evidence type="ECO:0000313" key="4">
    <source>
        <dbReference type="EMBL" id="MBB5233499.1"/>
    </source>
</evidence>
<evidence type="ECO:0000313" key="5">
    <source>
        <dbReference type="Proteomes" id="UP000525389"/>
    </source>
</evidence>
<name>A0A7W8GDC2_9DEIO</name>
<dbReference type="PROSITE" id="PS51186">
    <property type="entry name" value="GNAT"/>
    <property type="match status" value="1"/>
</dbReference>
<proteinExistence type="predicted"/>
<evidence type="ECO:0000256" key="2">
    <source>
        <dbReference type="ARBA" id="ARBA00023315"/>
    </source>
</evidence>
<dbReference type="PANTHER" id="PTHR43877:SF1">
    <property type="entry name" value="ACETYLTRANSFERASE"/>
    <property type="match status" value="1"/>
</dbReference>
<dbReference type="InterPro" id="IPR050832">
    <property type="entry name" value="Bact_Acetyltransf"/>
</dbReference>
<dbReference type="Proteomes" id="UP000525389">
    <property type="component" value="Unassembled WGS sequence"/>
</dbReference>
<protein>
    <recommendedName>
        <fullName evidence="3">N-acetyltransferase domain-containing protein</fullName>
    </recommendedName>
</protein>
<reference evidence="4 5" key="1">
    <citation type="submission" date="2020-08" db="EMBL/GenBank/DDBJ databases">
        <title>Genomic Encyclopedia of Type Strains, Phase IV (KMG-IV): sequencing the most valuable type-strain genomes for metagenomic binning, comparative biology and taxonomic classification.</title>
        <authorList>
            <person name="Goeker M."/>
        </authorList>
    </citation>
    <scope>NUCLEOTIDE SEQUENCE [LARGE SCALE GENOMIC DNA]</scope>
    <source>
        <strain evidence="4 5">DSM 101791</strain>
    </source>
</reference>
<dbReference type="InterPro" id="IPR016181">
    <property type="entry name" value="Acyl_CoA_acyltransferase"/>
</dbReference>
<gene>
    <name evidence="4" type="ORF">HNQ09_000916</name>
</gene>
<dbReference type="AlphaFoldDB" id="A0A7W8GDC2"/>
<dbReference type="GO" id="GO:0016747">
    <property type="term" value="F:acyltransferase activity, transferring groups other than amino-acyl groups"/>
    <property type="evidence" value="ECO:0007669"/>
    <property type="project" value="InterPro"/>
</dbReference>
<dbReference type="InterPro" id="IPR000182">
    <property type="entry name" value="GNAT_dom"/>
</dbReference>
<dbReference type="EMBL" id="JACHFN010000002">
    <property type="protein sequence ID" value="MBB5233499.1"/>
    <property type="molecule type" value="Genomic_DNA"/>
</dbReference>
<sequence>MTLQIRPATPADAAFAAPLIQATIGAIGYALTGEAEDEGAARVIAHFFAQPGNRLSAENTLLLEEGGEPLGLAVLYPGDRAEALDEPFRRRLRALGLPDRTEPEATPGELYLDTLAVAPPARGRGLGGRLLEAGVARAVALGLPRVGLLVEDGNPAARLYARHGFVATGPRRVAGKVYTHLARPA</sequence>
<keyword evidence="1" id="KW-0808">Transferase</keyword>
<accession>A0A7W8GDC2</accession>
<comment type="caution">
    <text evidence="4">The sequence shown here is derived from an EMBL/GenBank/DDBJ whole genome shotgun (WGS) entry which is preliminary data.</text>
</comment>
<dbReference type="Gene3D" id="3.40.630.30">
    <property type="match status" value="1"/>
</dbReference>
<dbReference type="SUPFAM" id="SSF55729">
    <property type="entry name" value="Acyl-CoA N-acyltransferases (Nat)"/>
    <property type="match status" value="1"/>
</dbReference>
<keyword evidence="5" id="KW-1185">Reference proteome</keyword>
<dbReference type="Pfam" id="PF00583">
    <property type="entry name" value="Acetyltransf_1"/>
    <property type="match status" value="1"/>
</dbReference>
<feature type="domain" description="N-acetyltransferase" evidence="3">
    <location>
        <begin position="3"/>
        <end position="184"/>
    </location>
</feature>
<dbReference type="PANTHER" id="PTHR43877">
    <property type="entry name" value="AMINOALKYLPHOSPHONATE N-ACETYLTRANSFERASE-RELATED-RELATED"/>
    <property type="match status" value="1"/>
</dbReference>
<organism evidence="4 5">
    <name type="scientific">Deinococcus budaensis</name>
    <dbReference type="NCBI Taxonomy" id="1665626"/>
    <lineage>
        <taxon>Bacteria</taxon>
        <taxon>Thermotogati</taxon>
        <taxon>Deinococcota</taxon>
        <taxon>Deinococci</taxon>
        <taxon>Deinococcales</taxon>
        <taxon>Deinococcaceae</taxon>
        <taxon>Deinococcus</taxon>
    </lineage>
</organism>